<dbReference type="Gene3D" id="1.10.600.10">
    <property type="entry name" value="Farnesyl Diphosphate Synthase"/>
    <property type="match status" value="1"/>
</dbReference>
<reference evidence="1 2" key="1">
    <citation type="submission" date="2014-06" db="EMBL/GenBank/DDBJ databases">
        <title>Evolutionary Origins and Diversification of the Mycorrhizal Mutualists.</title>
        <authorList>
            <consortium name="DOE Joint Genome Institute"/>
            <consortium name="Mycorrhizal Genomics Consortium"/>
            <person name="Kohler A."/>
            <person name="Kuo A."/>
            <person name="Nagy L.G."/>
            <person name="Floudas D."/>
            <person name="Copeland A."/>
            <person name="Barry K.W."/>
            <person name="Cichocki N."/>
            <person name="Veneault-Fourrey C."/>
            <person name="LaButti K."/>
            <person name="Lindquist E.A."/>
            <person name="Lipzen A."/>
            <person name="Lundell T."/>
            <person name="Morin E."/>
            <person name="Murat C."/>
            <person name="Riley R."/>
            <person name="Ohm R."/>
            <person name="Sun H."/>
            <person name="Tunlid A."/>
            <person name="Henrissat B."/>
            <person name="Grigoriev I.V."/>
            <person name="Hibbett D.S."/>
            <person name="Martin F."/>
        </authorList>
    </citation>
    <scope>NUCLEOTIDE SEQUENCE [LARGE SCALE GENOMIC DNA]</scope>
    <source>
        <strain evidence="1 2">SS14</strain>
    </source>
</reference>
<organism evidence="1 2">
    <name type="scientific">Sphaerobolus stellatus (strain SS14)</name>
    <dbReference type="NCBI Taxonomy" id="990650"/>
    <lineage>
        <taxon>Eukaryota</taxon>
        <taxon>Fungi</taxon>
        <taxon>Dikarya</taxon>
        <taxon>Basidiomycota</taxon>
        <taxon>Agaricomycotina</taxon>
        <taxon>Agaricomycetes</taxon>
        <taxon>Phallomycetidae</taxon>
        <taxon>Geastrales</taxon>
        <taxon>Sphaerobolaceae</taxon>
        <taxon>Sphaerobolus</taxon>
    </lineage>
</organism>
<keyword evidence="2" id="KW-1185">Reference proteome</keyword>
<evidence type="ECO:0008006" key="3">
    <source>
        <dbReference type="Google" id="ProtNLM"/>
    </source>
</evidence>
<protein>
    <recommendedName>
        <fullName evidence="3">Terpene synthase</fullName>
    </recommendedName>
</protein>
<dbReference type="OrthoDB" id="2861623at2759"/>
<dbReference type="AlphaFoldDB" id="A0A0C9TL70"/>
<proteinExistence type="predicted"/>
<dbReference type="EMBL" id="KN838068">
    <property type="protein sequence ID" value="KIJ22614.1"/>
    <property type="molecule type" value="Genomic_DNA"/>
</dbReference>
<dbReference type="Pfam" id="PF19086">
    <property type="entry name" value="Terpene_syn_C_2"/>
    <property type="match status" value="1"/>
</dbReference>
<name>A0A0C9TL70_SPHS4</name>
<feature type="non-terminal residue" evidence="1">
    <location>
        <position position="156"/>
    </location>
</feature>
<gene>
    <name evidence="1" type="ORF">M422DRAFT_196968</name>
</gene>
<accession>A0A0C9TL70</accession>
<sequence length="156" mass="17517">YTELVGTKAKLHKKNEVLDIPGYVALRCESSAIQTCFDLIEYCLDLALPDYVHKDPIFVSGYNTALDLVFWANDLFSYNMEQVKGHATANVVTVIMKSKKMDLQLTVGFIAGFCEALTFQLLNAKRALSLHKDPAFSWDAVRCLEAFGDWVRGNDT</sequence>
<dbReference type="InterPro" id="IPR008949">
    <property type="entry name" value="Isoprenoid_synthase_dom_sf"/>
</dbReference>
<evidence type="ECO:0000313" key="1">
    <source>
        <dbReference type="EMBL" id="KIJ22614.1"/>
    </source>
</evidence>
<evidence type="ECO:0000313" key="2">
    <source>
        <dbReference type="Proteomes" id="UP000054279"/>
    </source>
</evidence>
<dbReference type="SUPFAM" id="SSF48576">
    <property type="entry name" value="Terpenoid synthases"/>
    <property type="match status" value="1"/>
</dbReference>
<dbReference type="HOGENOM" id="CLU_042538_5_2_1"/>
<dbReference type="Proteomes" id="UP000054279">
    <property type="component" value="Unassembled WGS sequence"/>
</dbReference>